<accession>A0ABD0XST5</accession>
<keyword evidence="2" id="KW-0732">Signal</keyword>
<proteinExistence type="inferred from homology"/>
<evidence type="ECO:0000256" key="5">
    <source>
        <dbReference type="ARBA" id="ARBA00023098"/>
    </source>
</evidence>
<evidence type="ECO:0000256" key="3">
    <source>
        <dbReference type="ARBA" id="ARBA00022801"/>
    </source>
</evidence>
<dbReference type="GO" id="GO:0016042">
    <property type="term" value="P:lipid catabolic process"/>
    <property type="evidence" value="ECO:0007669"/>
    <property type="project" value="UniProtKB-KW"/>
</dbReference>
<reference evidence="8 9" key="1">
    <citation type="submission" date="2024-07" db="EMBL/GenBank/DDBJ databases">
        <title>Chromosome-level genome assembly of the water stick insect Ranatra chinensis (Heteroptera: Nepidae).</title>
        <authorList>
            <person name="Liu X."/>
        </authorList>
    </citation>
    <scope>NUCLEOTIDE SEQUENCE [LARGE SCALE GENOMIC DNA]</scope>
    <source>
        <strain evidence="8">Cailab_2021Rc</strain>
        <tissue evidence="8">Muscle</tissue>
    </source>
</reference>
<dbReference type="Proteomes" id="UP001558652">
    <property type="component" value="Unassembled WGS sequence"/>
</dbReference>
<evidence type="ECO:0000256" key="4">
    <source>
        <dbReference type="ARBA" id="ARBA00022963"/>
    </source>
</evidence>
<keyword evidence="3" id="KW-0378">Hydrolase</keyword>
<evidence type="ECO:0000259" key="7">
    <source>
        <dbReference type="Pfam" id="PF04083"/>
    </source>
</evidence>
<dbReference type="EMBL" id="JBFDAA010000023">
    <property type="protein sequence ID" value="KAL1110242.1"/>
    <property type="molecule type" value="Genomic_DNA"/>
</dbReference>
<organism evidence="8 9">
    <name type="scientific">Ranatra chinensis</name>
    <dbReference type="NCBI Taxonomy" id="642074"/>
    <lineage>
        <taxon>Eukaryota</taxon>
        <taxon>Metazoa</taxon>
        <taxon>Ecdysozoa</taxon>
        <taxon>Arthropoda</taxon>
        <taxon>Hexapoda</taxon>
        <taxon>Insecta</taxon>
        <taxon>Pterygota</taxon>
        <taxon>Neoptera</taxon>
        <taxon>Paraneoptera</taxon>
        <taxon>Hemiptera</taxon>
        <taxon>Heteroptera</taxon>
        <taxon>Panheteroptera</taxon>
        <taxon>Nepomorpha</taxon>
        <taxon>Nepidae</taxon>
        <taxon>Ranatrinae</taxon>
        <taxon>Ranatra</taxon>
    </lineage>
</organism>
<sequence>MFSLEICTYKSCRFEKNINLNKFISFQPKIIKRYGYEAESHEVVTEDGYILTVHRIPSRTPETSKLPILLQHGLLDSSAGWIINGPNRSLAYQMADKGYDVWLGNARGNVYSKGHVSLSPSDQRFWNFSWHEMGYYDLPAVIDYLLNVTRSSSLYYVGHSMGTTMSYVLSSTRPEYNLKIKHLFSLAPVAFMSRATSPLRYLAPYAKNLELVTKWFGPGEFLPRNTLMNYILKYSCENSIFESKLCEHYIFIICGYDPQQFNMKLLPVILGHSPAGASTKTLVHFAQLIQSGEFAQFDYGEEENLKIYGTKEPPKYDFKKMSLPVTLYYGQNDLLANVKDVDLLYNILPNPKGMFRVNFSLFNHLDFLWSIDVNTLLNENIETIIDKGISDAFPLFTNAFSENKVFTLNVDRNNEHRMQKSKENFFYNFFGNDNNLESETKNTEYSLWNEFKEEVVMWKDSITDKLEVVKFW</sequence>
<dbReference type="PANTHER" id="PTHR11005">
    <property type="entry name" value="LYSOSOMAL ACID LIPASE-RELATED"/>
    <property type="match status" value="1"/>
</dbReference>
<dbReference type="InterPro" id="IPR029058">
    <property type="entry name" value="AB_hydrolase_fold"/>
</dbReference>
<evidence type="ECO:0000256" key="6">
    <source>
        <dbReference type="ARBA" id="ARBA00023180"/>
    </source>
</evidence>
<dbReference type="AlphaFoldDB" id="A0ABD0XST5"/>
<feature type="domain" description="Partial AB-hydrolase lipase" evidence="7">
    <location>
        <begin position="29"/>
        <end position="85"/>
    </location>
</feature>
<keyword evidence="9" id="KW-1185">Reference proteome</keyword>
<dbReference type="InterPro" id="IPR006693">
    <property type="entry name" value="AB_hydrolase_lipase"/>
</dbReference>
<dbReference type="Pfam" id="PF04083">
    <property type="entry name" value="Abhydro_lipase"/>
    <property type="match status" value="1"/>
</dbReference>
<dbReference type="SUPFAM" id="SSF53474">
    <property type="entry name" value="alpha/beta-Hydrolases"/>
    <property type="match status" value="1"/>
</dbReference>
<evidence type="ECO:0000313" key="9">
    <source>
        <dbReference type="Proteomes" id="UP001558652"/>
    </source>
</evidence>
<keyword evidence="6" id="KW-0325">Glycoprotein</keyword>
<protein>
    <recommendedName>
        <fullName evidence="7">Partial AB-hydrolase lipase domain-containing protein</fullName>
    </recommendedName>
</protein>
<dbReference type="Gene3D" id="3.40.50.1820">
    <property type="entry name" value="alpha/beta hydrolase"/>
    <property type="match status" value="1"/>
</dbReference>
<evidence type="ECO:0000256" key="2">
    <source>
        <dbReference type="ARBA" id="ARBA00022729"/>
    </source>
</evidence>
<keyword evidence="5" id="KW-0443">Lipid metabolism</keyword>
<evidence type="ECO:0000313" key="8">
    <source>
        <dbReference type="EMBL" id="KAL1110242.1"/>
    </source>
</evidence>
<gene>
    <name evidence="8" type="ORF">AAG570_008319</name>
</gene>
<name>A0ABD0XST5_9HEMI</name>
<keyword evidence="4" id="KW-0442">Lipid degradation</keyword>
<dbReference type="FunFam" id="3.40.50.1820:FF:000021">
    <property type="entry name" value="Lipase"/>
    <property type="match status" value="1"/>
</dbReference>
<dbReference type="GO" id="GO:0016787">
    <property type="term" value="F:hydrolase activity"/>
    <property type="evidence" value="ECO:0007669"/>
    <property type="project" value="UniProtKB-KW"/>
</dbReference>
<comment type="similarity">
    <text evidence="1">Belongs to the AB hydrolase superfamily. Lipase family.</text>
</comment>
<comment type="caution">
    <text evidence="8">The sequence shown here is derived from an EMBL/GenBank/DDBJ whole genome shotgun (WGS) entry which is preliminary data.</text>
</comment>
<evidence type="ECO:0000256" key="1">
    <source>
        <dbReference type="ARBA" id="ARBA00010701"/>
    </source>
</evidence>